<evidence type="ECO:0000259" key="1">
    <source>
        <dbReference type="Pfam" id="PF07969"/>
    </source>
</evidence>
<dbReference type="SUPFAM" id="SSF51556">
    <property type="entry name" value="Metallo-dependent hydrolases"/>
    <property type="match status" value="1"/>
</dbReference>
<dbReference type="InterPro" id="IPR032466">
    <property type="entry name" value="Metal_Hydrolase"/>
</dbReference>
<organism evidence="2">
    <name type="scientific">freshwater metagenome</name>
    <dbReference type="NCBI Taxonomy" id="449393"/>
    <lineage>
        <taxon>unclassified sequences</taxon>
        <taxon>metagenomes</taxon>
        <taxon>ecological metagenomes</taxon>
    </lineage>
</organism>
<accession>A0A6J7UF38</accession>
<feature type="domain" description="Amidohydrolase 3" evidence="1">
    <location>
        <begin position="66"/>
        <end position="532"/>
    </location>
</feature>
<dbReference type="CDD" id="cd01300">
    <property type="entry name" value="YtcJ_like"/>
    <property type="match status" value="1"/>
</dbReference>
<dbReference type="EMBL" id="CAFBQR010000123">
    <property type="protein sequence ID" value="CAB5064553.1"/>
    <property type="molecule type" value="Genomic_DNA"/>
</dbReference>
<dbReference type="AlphaFoldDB" id="A0A6J7UF38"/>
<dbReference type="Gene3D" id="2.30.40.10">
    <property type="entry name" value="Urease, subunit C, domain 1"/>
    <property type="match status" value="1"/>
</dbReference>
<evidence type="ECO:0000313" key="2">
    <source>
        <dbReference type="EMBL" id="CAB5064553.1"/>
    </source>
</evidence>
<sequence>MDLIMKHAPERTLEDDVAAIAWSSQRYLESGVTASVDAWVREGMAEAYMAADKSGALKIDMDLYLLAQPDSWRDNVEYFGQIREQVKALGPKSKLACKTIKIIGGAYEAAAVNGGDFLATWLDEVVSDRPVVLQAVDHHTIWVNSKAIEIAGITAATVDPDGGTIARNPDGSARGTLREPSAMDLIMKHAPERTLEDDVAAIAWSSDRYLESGVTASVDAWVREGMAEAYMAADKSGALKIDMDLYLLAQPDTWRDNVEYFGQIREQVKALGSKSKLACKTIKIIGDGALSAGTAALLSPYLDDPSSSGLLIWNDDEILDAAVLFDSQGYQLHMHAIGDAAVRQALDTIEKMVAVNPKWDRRPVITHAQLIDQADLARFASLGVIANFQPLWTYLDPMNKELIAPRIGDERNNRQYQLRSMVQSGARISYGSDWPVTSYLPLLALAVPTHRQSPDKWPAEGWSKHEAITVEESLSFYTAGVAYQGFNEKRFGEIAVGMQADLMILEQNPLVAEPHDVASIKIRAVYKSGVAVI</sequence>
<dbReference type="InterPro" id="IPR033932">
    <property type="entry name" value="YtcJ-like"/>
</dbReference>
<reference evidence="2" key="1">
    <citation type="submission" date="2020-05" db="EMBL/GenBank/DDBJ databases">
        <authorList>
            <person name="Chiriac C."/>
            <person name="Salcher M."/>
            <person name="Ghai R."/>
            <person name="Kavagutti S V."/>
        </authorList>
    </citation>
    <scope>NUCLEOTIDE SEQUENCE</scope>
</reference>
<proteinExistence type="predicted"/>
<dbReference type="GO" id="GO:0016810">
    <property type="term" value="F:hydrolase activity, acting on carbon-nitrogen (but not peptide) bonds"/>
    <property type="evidence" value="ECO:0007669"/>
    <property type="project" value="InterPro"/>
</dbReference>
<dbReference type="InterPro" id="IPR013108">
    <property type="entry name" value="Amidohydro_3"/>
</dbReference>
<gene>
    <name evidence="2" type="ORF">UFOPK4348_00662</name>
</gene>
<dbReference type="InterPro" id="IPR011059">
    <property type="entry name" value="Metal-dep_hydrolase_composite"/>
</dbReference>
<protein>
    <submittedName>
        <fullName evidence="2">Unannotated protein</fullName>
    </submittedName>
</protein>
<dbReference type="Gene3D" id="3.10.310.70">
    <property type="match status" value="1"/>
</dbReference>
<dbReference type="Gene3D" id="3.20.20.140">
    <property type="entry name" value="Metal-dependent hydrolases"/>
    <property type="match status" value="1"/>
</dbReference>
<dbReference type="PANTHER" id="PTHR22642">
    <property type="entry name" value="IMIDAZOLONEPROPIONASE"/>
    <property type="match status" value="1"/>
</dbReference>
<dbReference type="PANTHER" id="PTHR22642:SF2">
    <property type="entry name" value="PROTEIN LONG AFTER FAR-RED 3"/>
    <property type="match status" value="1"/>
</dbReference>
<dbReference type="Pfam" id="PF07969">
    <property type="entry name" value="Amidohydro_3"/>
    <property type="match status" value="1"/>
</dbReference>
<name>A0A6J7UF38_9ZZZZ</name>